<dbReference type="Gene3D" id="3.40.50.1820">
    <property type="entry name" value="alpha/beta hydrolase"/>
    <property type="match status" value="1"/>
</dbReference>
<feature type="domain" description="GPI inositol-deacylase PGAP1-like alpha/beta" evidence="1">
    <location>
        <begin position="130"/>
        <end position="192"/>
    </location>
</feature>
<sequence length="532" mass="59158">MVNSPRPLILIRGFGGPDVQDEQRDAYQGFNNGTVYPARRGENYIYEGFVLRALKSPHHPYRDATNVVGYYAEEQPAPEEKGVWPRHLLEGTVVVDVPMAEEVLSAGAAGTLWIYRYYDLLPRTMECYGEGLVRLIEIIQEAMSKKEEFTGVDIVAHSMGGLVVRAALSRLKKDESEKLIHRIVTLGTPHRGIAFQYMPDQLVKSLPDSVADEIAAFDPDNRNHWPIPFDTRRILTVVGTDHRSYSNKFAGLGNRIATLIDDGTLSYNRSDGLVKQSSAQIPGAPRTFVHKCHGGRDSLVTSREAYEIAMRFFHGTHHVRLRLGKAEVTRGRDLFGRSEFYFGVSVKPRSVDFDLFHQSTNAENYYGPFREKDFTDELPDLAGELKKPLSAPGDATNGWAGENRLIWEGWLDTSVKPSGAADGILVFRLDVHVCERDTFGVGFSDNVVFRKQYYVQAVPGGTTGELRLYLHTGEHFLAPGVTTEEVRAAAEEEGTEVQLMKPADEGQPGTWTFNVGGTGFTADLLLTVAKSS</sequence>
<comment type="caution">
    <text evidence="2">The sequence shown here is derived from an EMBL/GenBank/DDBJ whole genome shotgun (WGS) entry which is preliminary data.</text>
</comment>
<dbReference type="AlphaFoldDB" id="A0AAJ2PTF6"/>
<dbReference type="Pfam" id="PF07819">
    <property type="entry name" value="PGAP1"/>
    <property type="match status" value="1"/>
</dbReference>
<evidence type="ECO:0000313" key="3">
    <source>
        <dbReference type="Proteomes" id="UP001273589"/>
    </source>
</evidence>
<evidence type="ECO:0000313" key="2">
    <source>
        <dbReference type="EMBL" id="MDX3132857.1"/>
    </source>
</evidence>
<dbReference type="RefSeq" id="WP_319694212.1">
    <property type="nucleotide sequence ID" value="NZ_JARAWN010000167.1"/>
</dbReference>
<organism evidence="2 3">
    <name type="scientific">Streptomyces europaeiscabiei</name>
    <dbReference type="NCBI Taxonomy" id="146819"/>
    <lineage>
        <taxon>Bacteria</taxon>
        <taxon>Bacillati</taxon>
        <taxon>Actinomycetota</taxon>
        <taxon>Actinomycetes</taxon>
        <taxon>Kitasatosporales</taxon>
        <taxon>Streptomycetaceae</taxon>
        <taxon>Streptomyces</taxon>
    </lineage>
</organism>
<dbReference type="EMBL" id="JARAWN010000167">
    <property type="protein sequence ID" value="MDX3132857.1"/>
    <property type="molecule type" value="Genomic_DNA"/>
</dbReference>
<dbReference type="GO" id="GO:0016788">
    <property type="term" value="F:hydrolase activity, acting on ester bonds"/>
    <property type="evidence" value="ECO:0007669"/>
    <property type="project" value="InterPro"/>
</dbReference>
<name>A0AAJ2PTF6_9ACTN</name>
<reference evidence="2" key="1">
    <citation type="journal article" date="2023" name="Microb. Genom.">
        <title>Mesoterricola silvestris gen. nov., sp. nov., Mesoterricola sediminis sp. nov., Geothrix oryzae sp. nov., Geothrix edaphica sp. nov., Geothrix rubra sp. nov., and Geothrix limicola sp. nov., six novel members of Acidobacteriota isolated from soils.</title>
        <authorList>
            <person name="Weisberg A.J."/>
            <person name="Pearce E."/>
            <person name="Kramer C.G."/>
            <person name="Chang J.H."/>
            <person name="Clarke C.R."/>
        </authorList>
    </citation>
    <scope>NUCLEOTIDE SEQUENCE</scope>
    <source>
        <strain evidence="2">ND06-05F</strain>
    </source>
</reference>
<dbReference type="InterPro" id="IPR012908">
    <property type="entry name" value="PGAP1-ab_dom-like"/>
</dbReference>
<proteinExistence type="predicted"/>
<dbReference type="PANTHER" id="PTHR11440">
    <property type="entry name" value="LECITHIN-CHOLESTEROL ACYLTRANSFERASE-RELATED"/>
    <property type="match status" value="1"/>
</dbReference>
<dbReference type="Proteomes" id="UP001273589">
    <property type="component" value="Unassembled WGS sequence"/>
</dbReference>
<gene>
    <name evidence="2" type="ORF">PV367_24465</name>
</gene>
<dbReference type="InterPro" id="IPR029058">
    <property type="entry name" value="AB_hydrolase_fold"/>
</dbReference>
<protein>
    <recommendedName>
        <fullName evidence="1">GPI inositol-deacylase PGAP1-like alpha/beta domain-containing protein</fullName>
    </recommendedName>
</protein>
<evidence type="ECO:0000259" key="1">
    <source>
        <dbReference type="Pfam" id="PF07819"/>
    </source>
</evidence>
<dbReference type="SUPFAM" id="SSF53474">
    <property type="entry name" value="alpha/beta-Hydrolases"/>
    <property type="match status" value="1"/>
</dbReference>
<accession>A0AAJ2PTF6</accession>